<keyword evidence="4" id="KW-1185">Reference proteome</keyword>
<keyword evidence="2" id="KW-0812">Transmembrane</keyword>
<organism evidence="3 4">
    <name type="scientific">Sungouiella intermedia</name>
    <dbReference type="NCBI Taxonomy" id="45354"/>
    <lineage>
        <taxon>Eukaryota</taxon>
        <taxon>Fungi</taxon>
        <taxon>Dikarya</taxon>
        <taxon>Ascomycota</taxon>
        <taxon>Saccharomycotina</taxon>
        <taxon>Pichiomycetes</taxon>
        <taxon>Metschnikowiaceae</taxon>
        <taxon>Sungouiella</taxon>
    </lineage>
</organism>
<name>A0A1L0FT25_9ASCO</name>
<keyword evidence="2" id="KW-1133">Transmembrane helix</keyword>
<dbReference type="Proteomes" id="UP000182334">
    <property type="component" value="Chromosome I"/>
</dbReference>
<keyword evidence="2" id="KW-0472">Membrane</keyword>
<accession>A0A1L0FT25</accession>
<proteinExistence type="predicted"/>
<feature type="transmembrane region" description="Helical" evidence="2">
    <location>
        <begin position="547"/>
        <end position="566"/>
    </location>
</feature>
<evidence type="ECO:0000313" key="3">
    <source>
        <dbReference type="EMBL" id="SGZ47305.1"/>
    </source>
</evidence>
<evidence type="ECO:0000313" key="4">
    <source>
        <dbReference type="Proteomes" id="UP000182334"/>
    </source>
</evidence>
<evidence type="ECO:0000256" key="1">
    <source>
        <dbReference type="SAM" id="MobiDB-lite"/>
    </source>
</evidence>
<feature type="region of interest" description="Disordered" evidence="1">
    <location>
        <begin position="373"/>
        <end position="454"/>
    </location>
</feature>
<feature type="transmembrane region" description="Helical" evidence="2">
    <location>
        <begin position="525"/>
        <end position="541"/>
    </location>
</feature>
<reference evidence="3 4" key="1">
    <citation type="submission" date="2016-10" db="EMBL/GenBank/DDBJ databases">
        <authorList>
            <person name="de Groot N.N."/>
        </authorList>
    </citation>
    <scope>NUCLEOTIDE SEQUENCE [LARGE SCALE GENOMIC DNA]</scope>
    <source>
        <strain evidence="3 4">CBS 141442</strain>
    </source>
</reference>
<dbReference type="AlphaFoldDB" id="A0A1L0FT25"/>
<protein>
    <submittedName>
        <fullName evidence="3">CIC11C00000001056</fullName>
    </submittedName>
</protein>
<gene>
    <name evidence="3" type="ORF">SAMEA4029010_CIC11G00000001056</name>
</gene>
<feature type="region of interest" description="Disordered" evidence="1">
    <location>
        <begin position="771"/>
        <end position="797"/>
    </location>
</feature>
<dbReference type="OrthoDB" id="4083686at2759"/>
<sequence length="824" mass="92459">MDRIFKLNLWVKQVNRPAGVEEIVQYSLNLTLEHNIGHIKELIWIMSESYNLKPVFLKITYKDASLNDLDTLASIMGISEPPSNTEQDWGLIIDYTLFDSPFIPNRTPVLTAFEVVVDGPVRGELISFSSQYTLDTLLSTIEQNFKSKYDVQGNFVMVSESSEYDNDRLRKGFEIITLVDLTAGHGRILEEGRLCKALFLDVTPLHPVRLSLVPTATIQLKPKQGGEATMYLTNAHESIHSMKEYLAGEEHDPLTIMLWNGHRVISAELSTCDSRRLVDALGYEFFSGESPALEYVCGRPKPVHQDMSAWEPELENSLEYYTLELNGSTIKFSTSDMIVNENDGYVLVNPVAYSRMANKFHVVAGDFANQRHLRTSGPVPTGINAGHSSPNAGPITSGPITTGPMTADPITAADGTPSGVVSSGPTSVPGHITPTPTSTATPTGTTSDTDLTAPTTPEQELLQTTNHPLGTTVVAQNVQEPIAQENLHAPLEQPPIAQEDADQPNPDRSVFEVISRLLMANRQRFARFGVEMVIGVFIIGYDFLFMFFKMEILVFLLVISLFVLFFHRGREASEWLDRNLLANAPPNQLDFVLVRDISRLMLYCNRLDDRIWSGLLQFTIKVLQVFIPRRYQWLAQESRGDRSIWNNMVEFAKESIGTGVLFFATLLPFIQEGVEEYLLRMSNSEAKTIIKAIETILNEPRWAQHNQLFKRTVQSQFGANVDEFLAQEKVEEYEEILQLLKLWTIVNRLQKVFLAEVERLERGSTDTIFEGVEDIDSTSARNEGADSDDQNTPESKEAFFDEIVRAEGASGMEVSEIDTVITQR</sequence>
<evidence type="ECO:0000256" key="2">
    <source>
        <dbReference type="SAM" id="Phobius"/>
    </source>
</evidence>
<dbReference type="EMBL" id="LT635756">
    <property type="protein sequence ID" value="SGZ47305.1"/>
    <property type="molecule type" value="Genomic_DNA"/>
</dbReference>
<feature type="compositionally biased region" description="Low complexity" evidence="1">
    <location>
        <begin position="415"/>
        <end position="454"/>
    </location>
</feature>